<dbReference type="Gene3D" id="2.120.10.30">
    <property type="entry name" value="TolB, C-terminal domain"/>
    <property type="match status" value="1"/>
</dbReference>
<evidence type="ECO:0000313" key="4">
    <source>
        <dbReference type="Proteomes" id="UP000233786"/>
    </source>
</evidence>
<organism evidence="3 4">
    <name type="scientific">Saccharopolyspora spinosa</name>
    <dbReference type="NCBI Taxonomy" id="60894"/>
    <lineage>
        <taxon>Bacteria</taxon>
        <taxon>Bacillati</taxon>
        <taxon>Actinomycetota</taxon>
        <taxon>Actinomycetes</taxon>
        <taxon>Pseudonocardiales</taxon>
        <taxon>Pseudonocardiaceae</taxon>
        <taxon>Saccharopolyspora</taxon>
    </lineage>
</organism>
<dbReference type="AlphaFoldDB" id="A0A2N3XYV3"/>
<evidence type="ECO:0000313" key="3">
    <source>
        <dbReference type="EMBL" id="PKW15854.1"/>
    </source>
</evidence>
<feature type="region of interest" description="Disordered" evidence="1">
    <location>
        <begin position="52"/>
        <end position="74"/>
    </location>
</feature>
<gene>
    <name evidence="3" type="ORF">A8926_3630</name>
</gene>
<dbReference type="InterPro" id="IPR011041">
    <property type="entry name" value="Quinoprot_gluc/sorb_DH_b-prop"/>
</dbReference>
<dbReference type="InterPro" id="IPR011042">
    <property type="entry name" value="6-blade_b-propeller_TolB-like"/>
</dbReference>
<dbReference type="SUPFAM" id="SSF50952">
    <property type="entry name" value="Soluble quinoprotein glucose dehydrogenase"/>
    <property type="match status" value="1"/>
</dbReference>
<accession>A0A2N3XYV3</accession>
<dbReference type="Pfam" id="PF07995">
    <property type="entry name" value="GSDH"/>
    <property type="match status" value="1"/>
</dbReference>
<comment type="caution">
    <text evidence="3">The sequence shown here is derived from an EMBL/GenBank/DDBJ whole genome shotgun (WGS) entry which is preliminary data.</text>
</comment>
<dbReference type="InterPro" id="IPR013320">
    <property type="entry name" value="ConA-like_dom_sf"/>
</dbReference>
<sequence>MYVDGADDQLMTATAFSGGRVGFGSFDDYGRVRGGTVSALRPPDSGFGIFSRSPPLSTGGPGCMTNPQRRGSPTMRVRRSWCAAITAVVAAATLIAPPAAGAADEPIIDPIPEEPQQSRLGLVLQEVAQLPASEATPPTTDPRLIRHNRINYIGEVPDGSGRMFVPDLNGPLYLLDGGQQHVYLDFKARFEHFFSGLGMGSGFGFVAFHPDFVRNGKFYTVHSEDKAAIDSEEPTYPNQPNASVQSVVTEWTADDPAADRFTGSQREIFRFGFTTQLHAIQQIDFNPTAKPGDADYGLLYLGVGDGGIGLNSNVPQDMRTPAGKILRIDPAGTDAPNGQYGIPASNPFVGTPGALGEIYAVGMRDPHRFSWDPGGKHAMYLGHIGQHAIEAVYEVRAGDNFGWSKREGDFTFRPENQCYLYPLPADDEKYGYVYPVAAYDHDPPQGWPCNSDSGHAISGGQVYRGTHFPLLRGKYVFGDLVDGRVFYTDVNRMKRGAERAPLHELQLFDTTGKQMRMTDFAGDGRVDLRFGTDSQRNLYLLAKANGKIWKVAGTRMAPRSEVTAQVQRNLVAYYDFERPFAADDSRELGRGSSRTLLSLLGGGADMRVADGAFPGSNNALQVQQVNPEVAGNDDWKAGVWDGKGVASLSAFNGTEGATVMGWFKMAGENPSPNSNTPDPGDRYNSVGLAGILSGNSDGHDVRALLELVQVDGELRLVGLGRRIDGGSSQTFAAQQDWREILPPGEWVHLAATFDYTTGEIALYRNGQPLPGFYTVPGDPWQLDGSGTTKTNPRGIKIGGSFPQKTAERNPCNCRMDSLMFLNTAAEPATITHQYRRFFQR</sequence>
<reference evidence="3" key="1">
    <citation type="submission" date="2017-12" db="EMBL/GenBank/DDBJ databases">
        <title>Sequencing the genomes of 1000 Actinobacteria strains.</title>
        <authorList>
            <person name="Klenk H.-P."/>
        </authorList>
    </citation>
    <scope>NUCLEOTIDE SEQUENCE [LARGE SCALE GENOMIC DNA]</scope>
    <source>
        <strain evidence="3">DSM 44228</strain>
    </source>
</reference>
<dbReference type="EMBL" id="PJNB01000001">
    <property type="protein sequence ID" value="PKW15854.1"/>
    <property type="molecule type" value="Genomic_DNA"/>
</dbReference>
<feature type="domain" description="Glucose/Sorbosone dehydrogenase" evidence="2">
    <location>
        <begin position="161"/>
        <end position="526"/>
    </location>
</feature>
<proteinExistence type="predicted"/>
<protein>
    <submittedName>
        <fullName evidence="3">Concanavalin A-like lectin/glucanase superfamily protein</fullName>
    </submittedName>
</protein>
<evidence type="ECO:0000259" key="2">
    <source>
        <dbReference type="Pfam" id="PF07995"/>
    </source>
</evidence>
<dbReference type="InterPro" id="IPR012938">
    <property type="entry name" value="Glc/Sorbosone_DH"/>
</dbReference>
<name>A0A2N3XYV3_SACSN</name>
<dbReference type="Proteomes" id="UP000233786">
    <property type="component" value="Unassembled WGS sequence"/>
</dbReference>
<keyword evidence="4" id="KW-1185">Reference proteome</keyword>
<feature type="region of interest" description="Disordered" evidence="1">
    <location>
        <begin position="785"/>
        <end position="808"/>
    </location>
</feature>
<dbReference type="PANTHER" id="PTHR19328">
    <property type="entry name" value="HEDGEHOG-INTERACTING PROTEIN"/>
    <property type="match status" value="1"/>
</dbReference>
<dbReference type="PANTHER" id="PTHR19328:SF75">
    <property type="entry name" value="ALDOSE SUGAR DEHYDROGENASE YLII"/>
    <property type="match status" value="1"/>
</dbReference>
<dbReference type="GO" id="GO:0030246">
    <property type="term" value="F:carbohydrate binding"/>
    <property type="evidence" value="ECO:0007669"/>
    <property type="project" value="UniProtKB-KW"/>
</dbReference>
<dbReference type="STRING" id="994479.GCA_000194155_03590"/>
<dbReference type="Gene3D" id="2.60.120.200">
    <property type="match status" value="1"/>
</dbReference>
<evidence type="ECO:0000256" key="1">
    <source>
        <dbReference type="SAM" id="MobiDB-lite"/>
    </source>
</evidence>
<dbReference type="SUPFAM" id="SSF49899">
    <property type="entry name" value="Concanavalin A-like lectins/glucanases"/>
    <property type="match status" value="1"/>
</dbReference>